<evidence type="ECO:0000313" key="3">
    <source>
        <dbReference type="Proteomes" id="UP000516173"/>
    </source>
</evidence>
<evidence type="ECO:0000313" key="2">
    <source>
        <dbReference type="EMBL" id="BCK58992.1"/>
    </source>
</evidence>
<dbReference type="EMBL" id="AP023396">
    <property type="protein sequence ID" value="BCK58992.1"/>
    <property type="molecule type" value="Genomic_DNA"/>
</dbReference>
<gene>
    <name evidence="2" type="ORF">NWFMUON74_67640</name>
</gene>
<dbReference type="AlphaFoldDB" id="A0A7G1KV93"/>
<dbReference type="KEGG" id="nwl:NWFMUON74_67640"/>
<evidence type="ECO:0000256" key="1">
    <source>
        <dbReference type="SAM" id="MobiDB-lite"/>
    </source>
</evidence>
<protein>
    <submittedName>
        <fullName evidence="2">Uncharacterized protein</fullName>
    </submittedName>
</protein>
<name>A0A7G1KV93_9NOCA</name>
<organism evidence="2 3">
    <name type="scientific">Nocardia wallacei</name>
    <dbReference type="NCBI Taxonomy" id="480035"/>
    <lineage>
        <taxon>Bacteria</taxon>
        <taxon>Bacillati</taxon>
        <taxon>Actinomycetota</taxon>
        <taxon>Actinomycetes</taxon>
        <taxon>Mycobacteriales</taxon>
        <taxon>Nocardiaceae</taxon>
        <taxon>Nocardia</taxon>
    </lineage>
</organism>
<accession>A0A7G1KV93</accession>
<proteinExistence type="predicted"/>
<keyword evidence="3" id="KW-1185">Reference proteome</keyword>
<feature type="region of interest" description="Disordered" evidence="1">
    <location>
        <begin position="42"/>
        <end position="63"/>
    </location>
</feature>
<feature type="region of interest" description="Disordered" evidence="1">
    <location>
        <begin position="93"/>
        <end position="121"/>
    </location>
</feature>
<reference evidence="2 3" key="1">
    <citation type="submission" date="2020-08" db="EMBL/GenBank/DDBJ databases">
        <title>Genome Sequencing of Nocardia wallacei strain FMUON74 and assembly.</title>
        <authorList>
            <person name="Toyokawa M."/>
            <person name="Uesaka K."/>
        </authorList>
    </citation>
    <scope>NUCLEOTIDE SEQUENCE [LARGE SCALE GENOMIC DNA]</scope>
    <source>
        <strain evidence="2 3">FMUON74</strain>
    </source>
</reference>
<dbReference type="Proteomes" id="UP000516173">
    <property type="component" value="Chromosome"/>
</dbReference>
<sequence>MTATKVDGKYPVPNPQNRKETLEAIAIQLSDTPLEKADAPRVVKVPSGPQLPGPTGRSSRPKRDVFNRSIYVNYQYDLNNYRDSCMPWARSRWGGDQPSATLERPETEPPRIEPFTPGWTD</sequence>